<reference evidence="2 3" key="1">
    <citation type="submission" date="2019-08" db="EMBL/GenBank/DDBJ databases">
        <title>Hyperibacter terrae gen. nov., sp. nov. and Hyperibacter viscosus sp. nov., two new members in the family Rhodospirillaceae isolated from the rhizosphere of Hypericum perforatum.</title>
        <authorList>
            <person name="Noviana Z."/>
        </authorList>
    </citation>
    <scope>NUCLEOTIDE SEQUENCE [LARGE SCALE GENOMIC DNA]</scope>
    <source>
        <strain evidence="2 3">R5913</strain>
    </source>
</reference>
<dbReference type="Proteomes" id="UP000326202">
    <property type="component" value="Chromosome"/>
</dbReference>
<dbReference type="Gene3D" id="3.30.70.120">
    <property type="match status" value="1"/>
</dbReference>
<dbReference type="RefSeq" id="WP_151176429.1">
    <property type="nucleotide sequence ID" value="NZ_CP042906.1"/>
</dbReference>
<evidence type="ECO:0000256" key="1">
    <source>
        <dbReference type="ARBA" id="ARBA00015681"/>
    </source>
</evidence>
<dbReference type="PRINTS" id="PR00340">
    <property type="entry name" value="PIIGLNB"/>
</dbReference>
<dbReference type="KEGG" id="htq:FRZ44_13210"/>
<dbReference type="SUPFAM" id="SSF54913">
    <property type="entry name" value="GlnB-like"/>
    <property type="match status" value="1"/>
</dbReference>
<protein>
    <recommendedName>
        <fullName evidence="1">Nitrogen regulatory protein P-II</fullName>
    </recommendedName>
</protein>
<dbReference type="InterPro" id="IPR015867">
    <property type="entry name" value="N-reg_PII/ATP_PRibTrfase_C"/>
</dbReference>
<dbReference type="OrthoDB" id="9802729at2"/>
<evidence type="ECO:0000313" key="3">
    <source>
        <dbReference type="Proteomes" id="UP000326202"/>
    </source>
</evidence>
<dbReference type="InterPro" id="IPR011322">
    <property type="entry name" value="N-reg_PII-like_a/b"/>
</dbReference>
<proteinExistence type="predicted"/>
<accession>A0A5J6MFY2</accession>
<organism evidence="2 3">
    <name type="scientific">Hypericibacter terrae</name>
    <dbReference type="NCBI Taxonomy" id="2602015"/>
    <lineage>
        <taxon>Bacteria</taxon>
        <taxon>Pseudomonadati</taxon>
        <taxon>Pseudomonadota</taxon>
        <taxon>Alphaproteobacteria</taxon>
        <taxon>Rhodospirillales</taxon>
        <taxon>Dongiaceae</taxon>
        <taxon>Hypericibacter</taxon>
    </lineage>
</organism>
<dbReference type="InterPro" id="IPR002187">
    <property type="entry name" value="N-reg_PII"/>
</dbReference>
<dbReference type="AlphaFoldDB" id="A0A5J6MFY2"/>
<name>A0A5J6MFY2_9PROT</name>
<gene>
    <name evidence="2" type="primary">glnB</name>
    <name evidence="2" type="ORF">FRZ44_13210</name>
</gene>
<dbReference type="EMBL" id="CP042906">
    <property type="protein sequence ID" value="QEX16031.1"/>
    <property type="molecule type" value="Genomic_DNA"/>
</dbReference>
<keyword evidence="3" id="KW-1185">Reference proteome</keyword>
<dbReference type="GO" id="GO:0030234">
    <property type="term" value="F:enzyme regulator activity"/>
    <property type="evidence" value="ECO:0007669"/>
    <property type="project" value="InterPro"/>
</dbReference>
<dbReference type="Pfam" id="PF00543">
    <property type="entry name" value="P-II"/>
    <property type="match status" value="1"/>
</dbReference>
<dbReference type="GO" id="GO:0005524">
    <property type="term" value="F:ATP binding"/>
    <property type="evidence" value="ECO:0007669"/>
    <property type="project" value="TreeGrafter"/>
</dbReference>
<dbReference type="SMART" id="SM00938">
    <property type="entry name" value="P-II"/>
    <property type="match status" value="1"/>
</dbReference>
<dbReference type="PANTHER" id="PTHR30115:SF20">
    <property type="entry name" value="NITROGEN REGULATORY PROTEIN GLNK"/>
    <property type="match status" value="1"/>
</dbReference>
<evidence type="ECO:0000313" key="2">
    <source>
        <dbReference type="EMBL" id="QEX16031.1"/>
    </source>
</evidence>
<dbReference type="PROSITE" id="PS51343">
    <property type="entry name" value="PII_GLNB_DOM"/>
    <property type="match status" value="1"/>
</dbReference>
<dbReference type="GO" id="GO:0005829">
    <property type="term" value="C:cytosol"/>
    <property type="evidence" value="ECO:0007669"/>
    <property type="project" value="TreeGrafter"/>
</dbReference>
<dbReference type="GO" id="GO:0006808">
    <property type="term" value="P:regulation of nitrogen utilization"/>
    <property type="evidence" value="ECO:0007669"/>
    <property type="project" value="InterPro"/>
</dbReference>
<sequence length="114" mass="12426">MKYVIAIIQPHRLEDVRDALVGLDIAAFTASEVRRFGDSEEHTEFYRAAEFNVGFLPKTKIEFAVSDALADRAVKALRDAATTGSIGDGRIYVLDLAQTVQIKSGKIDADVAAL</sequence>
<dbReference type="PANTHER" id="PTHR30115">
    <property type="entry name" value="NITROGEN REGULATORY PROTEIN P-II"/>
    <property type="match status" value="1"/>
</dbReference>